<comment type="caution">
    <text evidence="8">The sequence shown here is derived from an EMBL/GenBank/DDBJ whole genome shotgun (WGS) entry which is preliminary data.</text>
</comment>
<dbReference type="InterPro" id="IPR006058">
    <property type="entry name" value="2Fe2S_fd_BS"/>
</dbReference>
<gene>
    <name evidence="8" type="ORF">FKZ61_22660</name>
</gene>
<dbReference type="GO" id="GO:0005506">
    <property type="term" value="F:iron ion binding"/>
    <property type="evidence" value="ECO:0007669"/>
    <property type="project" value="InterPro"/>
</dbReference>
<dbReference type="RefSeq" id="WP_141612460.1">
    <property type="nucleotide sequence ID" value="NZ_VIGC02000048.1"/>
</dbReference>
<organism evidence="8 9">
    <name type="scientific">Litorilinea aerophila</name>
    <dbReference type="NCBI Taxonomy" id="1204385"/>
    <lineage>
        <taxon>Bacteria</taxon>
        <taxon>Bacillati</taxon>
        <taxon>Chloroflexota</taxon>
        <taxon>Caldilineae</taxon>
        <taxon>Caldilineales</taxon>
        <taxon>Caldilineaceae</taxon>
        <taxon>Litorilinea</taxon>
    </lineage>
</organism>
<dbReference type="InterPro" id="IPR036683">
    <property type="entry name" value="CO_DH_flav_C_dom_sf"/>
</dbReference>
<protein>
    <submittedName>
        <fullName evidence="8">2Fe-2S iron-sulfur cluster binding domain-containing protein</fullName>
    </submittedName>
</protein>
<dbReference type="GO" id="GO:0016491">
    <property type="term" value="F:oxidoreductase activity"/>
    <property type="evidence" value="ECO:0007669"/>
    <property type="project" value="UniProtKB-KW"/>
</dbReference>
<dbReference type="EMBL" id="VIGC01000048">
    <property type="protein sequence ID" value="TQE93173.1"/>
    <property type="molecule type" value="Genomic_DNA"/>
</dbReference>
<dbReference type="Pfam" id="PF01799">
    <property type="entry name" value="Fer2_2"/>
    <property type="match status" value="1"/>
</dbReference>
<dbReference type="InterPro" id="IPR001041">
    <property type="entry name" value="2Fe-2S_ferredoxin-type"/>
</dbReference>
<dbReference type="GO" id="GO:0051537">
    <property type="term" value="F:2 iron, 2 sulfur cluster binding"/>
    <property type="evidence" value="ECO:0007669"/>
    <property type="project" value="InterPro"/>
</dbReference>
<accession>A0A540VAQ0</accession>
<evidence type="ECO:0000259" key="6">
    <source>
        <dbReference type="PROSITE" id="PS51085"/>
    </source>
</evidence>
<dbReference type="SUPFAM" id="SSF55447">
    <property type="entry name" value="CO dehydrogenase flavoprotein C-terminal domain-like"/>
    <property type="match status" value="1"/>
</dbReference>
<dbReference type="Pfam" id="PF00941">
    <property type="entry name" value="FAD_binding_5"/>
    <property type="match status" value="1"/>
</dbReference>
<sequence length="488" mass="51679">MYRFYAAPTTLDEALRLKAEYGEQARIIAGGTDLLLELARGTRTGPDGQPLGLIDLTRVPGLAEIWEADGAIHLGPLVTHNQCVASSLVVQHAFPLARACWEVGAPQIRNRATVAGNIITASPANDTLVPLLALDATVTVESAARGARTLALKDFCTGFRQVDLAPDEILTRISVPQLEEEQEGTFIKLGLRRAQAISVLSVAAVITWDPGRSRVQRAAISLGAVAPTVVRAPQAEEYLAGRPLTDQVILEAARLAQAAASPIDDVRGSATYRRAMVETLVSRILRQIRDGQSRAGWPERPVLLWGQGDGRWPSSAAHPEDRIGPARVNGQPVELMPGATLLESLRAAGFVGVKEGCAEGECGACTVFLDGMAVMACLVPAERARGSQVVTVEGLGNPAALHPVQAAFVQSGGVQCGYCTPGFIMSAAKLLEERPHPTRAEAEEALTGNLCRCTGYRKILDAVLMAGSRPPARLADPAPEPGKDEATS</sequence>
<dbReference type="CDD" id="cd00207">
    <property type="entry name" value="fer2"/>
    <property type="match status" value="1"/>
</dbReference>
<dbReference type="SUPFAM" id="SSF56176">
    <property type="entry name" value="FAD-binding/transporter-associated domain-like"/>
    <property type="match status" value="1"/>
</dbReference>
<keyword evidence="5" id="KW-0408">Iron</keyword>
<feature type="domain" description="2Fe-2S ferredoxin-type" evidence="6">
    <location>
        <begin position="319"/>
        <end position="395"/>
    </location>
</feature>
<dbReference type="OrthoDB" id="9789842at2"/>
<dbReference type="PANTHER" id="PTHR45444">
    <property type="entry name" value="XANTHINE DEHYDROGENASE"/>
    <property type="match status" value="1"/>
</dbReference>
<evidence type="ECO:0000313" key="9">
    <source>
        <dbReference type="Proteomes" id="UP000317371"/>
    </source>
</evidence>
<dbReference type="Gene3D" id="3.30.43.10">
    <property type="entry name" value="Uridine Diphospho-n-acetylenolpyruvylglucosamine Reductase, domain 2"/>
    <property type="match status" value="1"/>
</dbReference>
<dbReference type="Gene3D" id="1.10.150.120">
    <property type="entry name" value="[2Fe-2S]-binding domain"/>
    <property type="match status" value="1"/>
</dbReference>
<keyword evidence="1" id="KW-0285">Flavoprotein</keyword>
<evidence type="ECO:0000256" key="4">
    <source>
        <dbReference type="ARBA" id="ARBA00023002"/>
    </source>
</evidence>
<evidence type="ECO:0000313" key="8">
    <source>
        <dbReference type="EMBL" id="TQE93173.1"/>
    </source>
</evidence>
<keyword evidence="2" id="KW-0479">Metal-binding</keyword>
<dbReference type="InParanoid" id="A0A540VAQ0"/>
<dbReference type="PROSITE" id="PS00197">
    <property type="entry name" value="2FE2S_FER_1"/>
    <property type="match status" value="1"/>
</dbReference>
<evidence type="ECO:0000256" key="1">
    <source>
        <dbReference type="ARBA" id="ARBA00022630"/>
    </source>
</evidence>
<dbReference type="GO" id="GO:0071949">
    <property type="term" value="F:FAD binding"/>
    <property type="evidence" value="ECO:0007669"/>
    <property type="project" value="InterPro"/>
</dbReference>
<keyword evidence="9" id="KW-1185">Reference proteome</keyword>
<keyword evidence="4" id="KW-0560">Oxidoreductase</keyword>
<dbReference type="SMART" id="SM01092">
    <property type="entry name" value="CO_deh_flav_C"/>
    <property type="match status" value="1"/>
</dbReference>
<keyword evidence="3" id="KW-0274">FAD</keyword>
<feature type="domain" description="FAD-binding PCMH-type" evidence="7">
    <location>
        <begin position="1"/>
        <end position="180"/>
    </location>
</feature>
<proteinExistence type="predicted"/>
<name>A0A540VAQ0_9CHLR</name>
<dbReference type="AlphaFoldDB" id="A0A540VAQ0"/>
<dbReference type="PROSITE" id="PS51387">
    <property type="entry name" value="FAD_PCMH"/>
    <property type="match status" value="1"/>
</dbReference>
<dbReference type="InterPro" id="IPR036010">
    <property type="entry name" value="2Fe-2S_ferredoxin-like_sf"/>
</dbReference>
<dbReference type="PANTHER" id="PTHR45444:SF3">
    <property type="entry name" value="XANTHINE DEHYDROGENASE"/>
    <property type="match status" value="1"/>
</dbReference>
<dbReference type="InterPro" id="IPR002346">
    <property type="entry name" value="Mopterin_DH_FAD-bd"/>
</dbReference>
<dbReference type="InterPro" id="IPR016208">
    <property type="entry name" value="Ald_Oxase/xanthine_DH-like"/>
</dbReference>
<dbReference type="InterPro" id="IPR036884">
    <property type="entry name" value="2Fe-2S-bd_dom_sf"/>
</dbReference>
<dbReference type="Gene3D" id="3.30.390.50">
    <property type="entry name" value="CO dehydrogenase flavoprotein, C-terminal domain"/>
    <property type="match status" value="1"/>
</dbReference>
<dbReference type="Gene3D" id="3.10.20.30">
    <property type="match status" value="1"/>
</dbReference>
<dbReference type="SUPFAM" id="SSF47741">
    <property type="entry name" value="CO dehydrogenase ISP C-domain like"/>
    <property type="match status" value="1"/>
</dbReference>
<reference evidence="8 9" key="1">
    <citation type="submission" date="2019-06" db="EMBL/GenBank/DDBJ databases">
        <title>Genome sequence of Litorilinea aerophila BAA-2444.</title>
        <authorList>
            <person name="Maclea K.S."/>
            <person name="Maurais E.G."/>
            <person name="Iannazzi L.C."/>
        </authorList>
    </citation>
    <scope>NUCLEOTIDE SEQUENCE [LARGE SCALE GENOMIC DNA]</scope>
    <source>
        <strain evidence="8 9">ATCC BAA-2444</strain>
    </source>
</reference>
<dbReference type="Pfam" id="PF00111">
    <property type="entry name" value="Fer2"/>
    <property type="match status" value="1"/>
</dbReference>
<evidence type="ECO:0000256" key="5">
    <source>
        <dbReference type="ARBA" id="ARBA00023004"/>
    </source>
</evidence>
<dbReference type="InterPro" id="IPR016169">
    <property type="entry name" value="FAD-bd_PCMH_sub2"/>
</dbReference>
<dbReference type="PROSITE" id="PS51085">
    <property type="entry name" value="2FE2S_FER_2"/>
    <property type="match status" value="1"/>
</dbReference>
<evidence type="ECO:0000256" key="2">
    <source>
        <dbReference type="ARBA" id="ARBA00022723"/>
    </source>
</evidence>
<dbReference type="Proteomes" id="UP000317371">
    <property type="component" value="Unassembled WGS sequence"/>
</dbReference>
<evidence type="ECO:0000256" key="3">
    <source>
        <dbReference type="ARBA" id="ARBA00022827"/>
    </source>
</evidence>
<dbReference type="Gene3D" id="3.30.465.10">
    <property type="match status" value="1"/>
</dbReference>
<dbReference type="InterPro" id="IPR012675">
    <property type="entry name" value="Beta-grasp_dom_sf"/>
</dbReference>
<dbReference type="InterPro" id="IPR016167">
    <property type="entry name" value="FAD-bd_PCMH_sub1"/>
</dbReference>
<dbReference type="InterPro" id="IPR002888">
    <property type="entry name" value="2Fe-2S-bd"/>
</dbReference>
<dbReference type="SUPFAM" id="SSF54292">
    <property type="entry name" value="2Fe-2S ferredoxin-like"/>
    <property type="match status" value="1"/>
</dbReference>
<dbReference type="InterPro" id="IPR005107">
    <property type="entry name" value="CO_DH_flav_C"/>
</dbReference>
<evidence type="ECO:0000259" key="7">
    <source>
        <dbReference type="PROSITE" id="PS51387"/>
    </source>
</evidence>
<dbReference type="Pfam" id="PF03450">
    <property type="entry name" value="CO_deh_flav_C"/>
    <property type="match status" value="1"/>
</dbReference>
<dbReference type="InterPro" id="IPR016166">
    <property type="entry name" value="FAD-bd_PCMH"/>
</dbReference>
<dbReference type="InterPro" id="IPR036318">
    <property type="entry name" value="FAD-bd_PCMH-like_sf"/>
</dbReference>